<dbReference type="Pfam" id="PF15781">
    <property type="entry name" value="ParE-like_toxin"/>
    <property type="match status" value="1"/>
</dbReference>
<dbReference type="SUPFAM" id="SSF143011">
    <property type="entry name" value="RelE-like"/>
    <property type="match status" value="1"/>
</dbReference>
<evidence type="ECO:0008006" key="3">
    <source>
        <dbReference type="Google" id="ProtNLM"/>
    </source>
</evidence>
<accession>A0ABY2MV95</accession>
<sequence>MSNHRFSIINEDIVEKIIKNYSKPDKTQIKNSIDELKKNGINHAQVGPLTGAFTEAYRMKSGNYRIMFMIDHDLNKIKLLKIGPRENFYKRR</sequence>
<dbReference type="InterPro" id="IPR035093">
    <property type="entry name" value="RelE/ParE_toxin_dom_sf"/>
</dbReference>
<gene>
    <name evidence="1" type="ORF">EHQ90_22130</name>
</gene>
<reference evidence="2" key="1">
    <citation type="journal article" date="2019" name="PLoS Negl. Trop. Dis.">
        <title>Revisiting the worldwide diversity of Leptospira species in the environment.</title>
        <authorList>
            <person name="Vincent A.T."/>
            <person name="Schiettekatte O."/>
            <person name="Bourhy P."/>
            <person name="Veyrier F.J."/>
            <person name="Picardeau M."/>
        </authorList>
    </citation>
    <scope>NUCLEOTIDE SEQUENCE [LARGE SCALE GENOMIC DNA]</scope>
    <source>
        <strain evidence="2">201702407</strain>
    </source>
</reference>
<dbReference type="Proteomes" id="UP000297422">
    <property type="component" value="Unassembled WGS sequence"/>
</dbReference>
<dbReference type="EMBL" id="RQGT01000134">
    <property type="protein sequence ID" value="TGM08832.1"/>
    <property type="molecule type" value="Genomic_DNA"/>
</dbReference>
<evidence type="ECO:0000313" key="1">
    <source>
        <dbReference type="EMBL" id="TGM08832.1"/>
    </source>
</evidence>
<comment type="caution">
    <text evidence="1">The sequence shown here is derived from an EMBL/GenBank/DDBJ whole genome shotgun (WGS) entry which is preliminary data.</text>
</comment>
<dbReference type="InterPro" id="IPR031552">
    <property type="entry name" value="ParE-like_toxin"/>
</dbReference>
<keyword evidence="2" id="KW-1185">Reference proteome</keyword>
<organism evidence="1 2">
    <name type="scientific">Leptospira stimsonii</name>
    <dbReference type="NCBI Taxonomy" id="2202203"/>
    <lineage>
        <taxon>Bacteria</taxon>
        <taxon>Pseudomonadati</taxon>
        <taxon>Spirochaetota</taxon>
        <taxon>Spirochaetia</taxon>
        <taxon>Leptospirales</taxon>
        <taxon>Leptospiraceae</taxon>
        <taxon>Leptospira</taxon>
    </lineage>
</organism>
<dbReference type="Gene3D" id="3.30.2310.20">
    <property type="entry name" value="RelE-like"/>
    <property type="match status" value="1"/>
</dbReference>
<protein>
    <recommendedName>
        <fullName evidence="3">Type II toxin-antitoxin system RelE/ParE family toxin</fullName>
    </recommendedName>
</protein>
<evidence type="ECO:0000313" key="2">
    <source>
        <dbReference type="Proteomes" id="UP000297422"/>
    </source>
</evidence>
<proteinExistence type="predicted"/>
<name>A0ABY2MV95_9LEPT</name>